<keyword evidence="8" id="KW-1185">Reference proteome</keyword>
<keyword evidence="2" id="KW-0677">Repeat</keyword>
<evidence type="ECO:0000313" key="9">
    <source>
        <dbReference type="RefSeq" id="XP_013794212.2"/>
    </source>
</evidence>
<dbReference type="PANTHER" id="PTHR24207">
    <property type="entry name" value="ZYX102 PROTEIN"/>
    <property type="match status" value="1"/>
</dbReference>
<reference evidence="9 10" key="1">
    <citation type="submission" date="2025-05" db="UniProtKB">
        <authorList>
            <consortium name="RefSeq"/>
        </authorList>
    </citation>
    <scope>IDENTIFICATION</scope>
    <source>
        <tissue evidence="9 10">Muscle</tissue>
    </source>
</reference>
<protein>
    <submittedName>
        <fullName evidence="9 10">Thyroid receptor-interacting protein 6-like</fullName>
    </submittedName>
</protein>
<evidence type="ECO:0000256" key="5">
    <source>
        <dbReference type="PROSITE-ProRule" id="PRU00125"/>
    </source>
</evidence>
<dbReference type="SUPFAM" id="SSF57716">
    <property type="entry name" value="Glucocorticoid receptor-like (DNA-binding domain)"/>
    <property type="match status" value="3"/>
</dbReference>
<dbReference type="Gene3D" id="2.10.110.10">
    <property type="entry name" value="Cysteine Rich Protein"/>
    <property type="match status" value="3"/>
</dbReference>
<dbReference type="CDD" id="cd09437">
    <property type="entry name" value="LIM3_LPP"/>
    <property type="match status" value="1"/>
</dbReference>
<evidence type="ECO:0000313" key="10">
    <source>
        <dbReference type="RefSeq" id="XP_022237493.1"/>
    </source>
</evidence>
<feature type="region of interest" description="Disordered" evidence="6">
    <location>
        <begin position="169"/>
        <end position="200"/>
    </location>
</feature>
<name>A0ABM1C4V9_LIMPO</name>
<organism evidence="8 9">
    <name type="scientific">Limulus polyphemus</name>
    <name type="common">Atlantic horseshoe crab</name>
    <dbReference type="NCBI Taxonomy" id="6850"/>
    <lineage>
        <taxon>Eukaryota</taxon>
        <taxon>Metazoa</taxon>
        <taxon>Ecdysozoa</taxon>
        <taxon>Arthropoda</taxon>
        <taxon>Chelicerata</taxon>
        <taxon>Merostomata</taxon>
        <taxon>Xiphosura</taxon>
        <taxon>Limulidae</taxon>
        <taxon>Limulus</taxon>
    </lineage>
</organism>
<evidence type="ECO:0000256" key="2">
    <source>
        <dbReference type="ARBA" id="ARBA00022737"/>
    </source>
</evidence>
<dbReference type="PROSITE" id="PS50023">
    <property type="entry name" value="LIM_DOMAIN_2"/>
    <property type="match status" value="2"/>
</dbReference>
<accession>A0ABM1C4V9</accession>
<feature type="compositionally biased region" description="Low complexity" evidence="6">
    <location>
        <begin position="191"/>
        <end position="200"/>
    </location>
</feature>
<proteinExistence type="predicted"/>
<dbReference type="SMART" id="SM00132">
    <property type="entry name" value="LIM"/>
    <property type="match status" value="3"/>
</dbReference>
<gene>
    <name evidence="9 10 11" type="primary">LOC106478233</name>
</gene>
<evidence type="ECO:0000313" key="11">
    <source>
        <dbReference type="RefSeq" id="XP_022237494.1"/>
    </source>
</evidence>
<dbReference type="RefSeq" id="XP_022237494.1">
    <property type="nucleotide sequence ID" value="XM_022381786.1"/>
</dbReference>
<dbReference type="RefSeq" id="XP_013794212.2">
    <property type="nucleotide sequence ID" value="XM_013938758.2"/>
</dbReference>
<evidence type="ECO:0000256" key="1">
    <source>
        <dbReference type="ARBA" id="ARBA00022723"/>
    </source>
</evidence>
<dbReference type="GeneID" id="106478233"/>
<keyword evidence="3 5" id="KW-0862">Zinc</keyword>
<sequence>MMADPLYSLEDELTQLNLTSCNRGNYPPSQEKKIAPAVPPKPVKKLPENVYVNIQEKSNNQSGLKEIEFGRPTPLPTVSPVYSNIPNISASTLSCTKVDGDKSNQSYNGAESVNEPEYMNVNVTNKGTKDQTFCPASKAAISSYPGGSPPHSPSMSNYGSQSIYSACRPQSSASNYDTDSIYEPITPRPPSQMSSRSTYSMGSGGSSLYSSYYPALGRNKAGSVTGMQSLGRGSSTGQESEVDQLTDLLVQSMDSSRDSLFFGTCHKCGEKVLGEGSGCSAMDQLYHISCFTCSICQIQLQGKSFFAMDGQPYCEADYLNTLEKCCVCQHPILDRILRATGKPYHPGCFTCVVCGICLDGIPFTVDAHNQIHCIEDFQRKFAPRCCVCKGPIMPEQGEQETVRVVALDRSFHVKCYRCEDCGVQLSSEAEGRGCFPLDDHILCRGCNAQRVQALTSSIAAE</sequence>
<dbReference type="Pfam" id="PF00412">
    <property type="entry name" value="LIM"/>
    <property type="match status" value="3"/>
</dbReference>
<evidence type="ECO:0000256" key="4">
    <source>
        <dbReference type="ARBA" id="ARBA00023038"/>
    </source>
</evidence>
<dbReference type="RefSeq" id="XP_022237493.1">
    <property type="nucleotide sequence ID" value="XM_022381785.1"/>
</dbReference>
<evidence type="ECO:0000256" key="6">
    <source>
        <dbReference type="SAM" id="MobiDB-lite"/>
    </source>
</evidence>
<dbReference type="Proteomes" id="UP000694941">
    <property type="component" value="Unplaced"/>
</dbReference>
<keyword evidence="4 5" id="KW-0440">LIM domain</keyword>
<evidence type="ECO:0000259" key="7">
    <source>
        <dbReference type="PROSITE" id="PS50023"/>
    </source>
</evidence>
<evidence type="ECO:0000313" key="8">
    <source>
        <dbReference type="Proteomes" id="UP000694941"/>
    </source>
</evidence>
<feature type="domain" description="LIM zinc-binding" evidence="7">
    <location>
        <begin position="263"/>
        <end position="324"/>
    </location>
</feature>
<dbReference type="PROSITE" id="PS00478">
    <property type="entry name" value="LIM_DOMAIN_1"/>
    <property type="match status" value="1"/>
</dbReference>
<evidence type="ECO:0000256" key="3">
    <source>
        <dbReference type="ARBA" id="ARBA00022833"/>
    </source>
</evidence>
<feature type="compositionally biased region" description="Polar residues" evidence="6">
    <location>
        <begin position="169"/>
        <end position="178"/>
    </location>
</feature>
<keyword evidence="1 5" id="KW-0479">Metal-binding</keyword>
<feature type="domain" description="LIM zinc-binding" evidence="7">
    <location>
        <begin position="383"/>
        <end position="453"/>
    </location>
</feature>
<dbReference type="InterPro" id="IPR001781">
    <property type="entry name" value="Znf_LIM"/>
</dbReference>
<dbReference type="PANTHER" id="PTHR24207:SF2">
    <property type="entry name" value="ZYX102 PROTEIN"/>
    <property type="match status" value="1"/>
</dbReference>